<dbReference type="AlphaFoldDB" id="A0A1M7BHN3"/>
<dbReference type="NCBIfam" id="NF041000">
    <property type="entry name" value="ATPase_ComGA"/>
    <property type="match status" value="1"/>
</dbReference>
<feature type="domain" description="Bacterial type II secretion system protein E" evidence="4">
    <location>
        <begin position="4"/>
        <end position="273"/>
    </location>
</feature>
<dbReference type="PANTHER" id="PTHR30258">
    <property type="entry name" value="TYPE II SECRETION SYSTEM PROTEIN GSPE-RELATED"/>
    <property type="match status" value="1"/>
</dbReference>
<dbReference type="Gene3D" id="3.40.50.300">
    <property type="entry name" value="P-loop containing nucleotide triphosphate hydrolases"/>
    <property type="match status" value="1"/>
</dbReference>
<organism evidence="5 6">
    <name type="scientific">Lacicoccus alkaliphilus DSM 16010</name>
    <dbReference type="NCBI Taxonomy" id="1123231"/>
    <lineage>
        <taxon>Bacteria</taxon>
        <taxon>Bacillati</taxon>
        <taxon>Bacillota</taxon>
        <taxon>Bacilli</taxon>
        <taxon>Bacillales</taxon>
        <taxon>Salinicoccaceae</taxon>
        <taxon>Lacicoccus</taxon>
    </lineage>
</organism>
<dbReference type="Proteomes" id="UP000184206">
    <property type="component" value="Unassembled WGS sequence"/>
</dbReference>
<keyword evidence="6" id="KW-1185">Reference proteome</keyword>
<evidence type="ECO:0000313" key="5">
    <source>
        <dbReference type="EMBL" id="SHL54548.1"/>
    </source>
</evidence>
<dbReference type="InterPro" id="IPR001482">
    <property type="entry name" value="T2SS/T4SS_dom"/>
</dbReference>
<dbReference type="EMBL" id="FRCF01000002">
    <property type="protein sequence ID" value="SHL54548.1"/>
    <property type="molecule type" value="Genomic_DNA"/>
</dbReference>
<comment type="similarity">
    <text evidence="1">Belongs to the GSP E family.</text>
</comment>
<dbReference type="RefSeq" id="WP_072707878.1">
    <property type="nucleotide sequence ID" value="NZ_FRCF01000002.1"/>
</dbReference>
<dbReference type="InterPro" id="IPR047667">
    <property type="entry name" value="ATPase_ComGA"/>
</dbReference>
<dbReference type="SUPFAM" id="SSF52540">
    <property type="entry name" value="P-loop containing nucleoside triphosphate hydrolases"/>
    <property type="match status" value="1"/>
</dbReference>
<dbReference type="GO" id="GO:0016887">
    <property type="term" value="F:ATP hydrolysis activity"/>
    <property type="evidence" value="ECO:0007669"/>
    <property type="project" value="TreeGrafter"/>
</dbReference>
<proteinExistence type="inferred from homology"/>
<dbReference type="STRING" id="1123231.SAMN02745189_00461"/>
<sequence>MKNKIRNILESAKEKQASDIHITLESECGRVKFRQKGMMRDFSEITKDEYKRIVNYLKFIAELDINEHKIPQSGKTSVNVHDAELTIRVSTLPLTLIEEVVVIRILDSLTERQSGTLFLNEAEFDFFKDYIQLSQGLILFTGPTGSGKSTLMFNLLNEIIKDGTRQIISIEDPIEYEIDGMIQVEINEKANISYEPLLRGALRCDPDVLMFGEIRDKSIARELIRASLSGHLVFSTFHSKSAITTLSRLKDFGLYDEELKQSISLIINQRILHSEAGSFIIYEFLSATQINDYLLGHPVDYVTLNDRIISLKDEGYLSHEEFTHYTQKFQ</sequence>
<evidence type="ECO:0000259" key="4">
    <source>
        <dbReference type="Pfam" id="PF00437"/>
    </source>
</evidence>
<evidence type="ECO:0000256" key="2">
    <source>
        <dbReference type="ARBA" id="ARBA00022741"/>
    </source>
</evidence>
<dbReference type="GO" id="GO:0005886">
    <property type="term" value="C:plasma membrane"/>
    <property type="evidence" value="ECO:0007669"/>
    <property type="project" value="TreeGrafter"/>
</dbReference>
<keyword evidence="3" id="KW-0067">ATP-binding</keyword>
<dbReference type="Gene3D" id="3.30.450.90">
    <property type="match status" value="1"/>
</dbReference>
<protein>
    <submittedName>
        <fullName evidence="5">Competence protein ComGA</fullName>
    </submittedName>
</protein>
<evidence type="ECO:0000313" key="6">
    <source>
        <dbReference type="Proteomes" id="UP000184206"/>
    </source>
</evidence>
<evidence type="ECO:0000256" key="1">
    <source>
        <dbReference type="ARBA" id="ARBA00006611"/>
    </source>
</evidence>
<dbReference type="CDD" id="cd01129">
    <property type="entry name" value="PulE-GspE-like"/>
    <property type="match status" value="1"/>
</dbReference>
<accession>A0A1M7BHN3</accession>
<dbReference type="InterPro" id="IPR027417">
    <property type="entry name" value="P-loop_NTPase"/>
</dbReference>
<name>A0A1M7BHN3_9BACL</name>
<gene>
    <name evidence="5" type="ORF">SAMN02745189_00461</name>
</gene>
<keyword evidence="2" id="KW-0547">Nucleotide-binding</keyword>
<evidence type="ECO:0000256" key="3">
    <source>
        <dbReference type="ARBA" id="ARBA00022840"/>
    </source>
</evidence>
<dbReference type="GO" id="GO:0005524">
    <property type="term" value="F:ATP binding"/>
    <property type="evidence" value="ECO:0007669"/>
    <property type="project" value="UniProtKB-KW"/>
</dbReference>
<reference evidence="5 6" key="1">
    <citation type="submission" date="2016-11" db="EMBL/GenBank/DDBJ databases">
        <authorList>
            <person name="Jaros S."/>
            <person name="Januszkiewicz K."/>
            <person name="Wedrychowicz H."/>
        </authorList>
    </citation>
    <scope>NUCLEOTIDE SEQUENCE [LARGE SCALE GENOMIC DNA]</scope>
    <source>
        <strain evidence="5 6">DSM 16010</strain>
    </source>
</reference>
<dbReference type="Pfam" id="PF00437">
    <property type="entry name" value="T2SSE"/>
    <property type="match status" value="1"/>
</dbReference>
<dbReference type="OrthoDB" id="9808272at2"/>
<dbReference type="PANTHER" id="PTHR30258:SF2">
    <property type="entry name" value="COMG OPERON PROTEIN 1"/>
    <property type="match status" value="1"/>
</dbReference>